<reference evidence="2 3" key="1">
    <citation type="journal article" date="2021" name="Nat. Commun.">
        <title>Genetic determinants of endophytism in the Arabidopsis root mycobiome.</title>
        <authorList>
            <person name="Mesny F."/>
            <person name="Miyauchi S."/>
            <person name="Thiergart T."/>
            <person name="Pickel B."/>
            <person name="Atanasova L."/>
            <person name="Karlsson M."/>
            <person name="Huettel B."/>
            <person name="Barry K.W."/>
            <person name="Haridas S."/>
            <person name="Chen C."/>
            <person name="Bauer D."/>
            <person name="Andreopoulos W."/>
            <person name="Pangilinan J."/>
            <person name="LaButti K."/>
            <person name="Riley R."/>
            <person name="Lipzen A."/>
            <person name="Clum A."/>
            <person name="Drula E."/>
            <person name="Henrissat B."/>
            <person name="Kohler A."/>
            <person name="Grigoriev I.V."/>
            <person name="Martin F.M."/>
            <person name="Hacquard S."/>
        </authorList>
    </citation>
    <scope>NUCLEOTIDE SEQUENCE [LARGE SCALE GENOMIC DNA]</scope>
    <source>
        <strain evidence="2 3">MPI-CAGE-CH-0241</strain>
    </source>
</reference>
<organism evidence="2 3">
    <name type="scientific">Thelonectria olida</name>
    <dbReference type="NCBI Taxonomy" id="1576542"/>
    <lineage>
        <taxon>Eukaryota</taxon>
        <taxon>Fungi</taxon>
        <taxon>Dikarya</taxon>
        <taxon>Ascomycota</taxon>
        <taxon>Pezizomycotina</taxon>
        <taxon>Sordariomycetes</taxon>
        <taxon>Hypocreomycetidae</taxon>
        <taxon>Hypocreales</taxon>
        <taxon>Nectriaceae</taxon>
        <taxon>Thelonectria</taxon>
    </lineage>
</organism>
<evidence type="ECO:0000313" key="2">
    <source>
        <dbReference type="EMBL" id="KAH6899887.1"/>
    </source>
</evidence>
<sequence length="266" mass="29702">MDIGWKAAGIRTFPKVLFCPRLLLPRFLTKCRIRRPLFFFNGVYVRVLRVLRMCVHAATRKTEEKDGQSTDNERTNERADDFVIRRESQFQGFLEKRPDPELLYLKAKLPLPPVEESSHEFHQHGTGGRPRASTGQSKRDCEDQQGGEPTGEGSRGPLVHSQPHPPNPRQTRTVMDRDGGGAPPSPLHLGAEKQWTGLNQETGSTRANPLALPSMTPRCFGRLSARPALGFQNLTQLSWSRPSLAKPETRFLACMVLGHHLSAGPG</sequence>
<dbReference type="EMBL" id="JAGPYM010000001">
    <property type="protein sequence ID" value="KAH6899887.1"/>
    <property type="molecule type" value="Genomic_DNA"/>
</dbReference>
<protein>
    <submittedName>
        <fullName evidence="2">Uncharacterized protein</fullName>
    </submittedName>
</protein>
<gene>
    <name evidence="2" type="ORF">B0T10DRAFT_10026</name>
</gene>
<evidence type="ECO:0000313" key="3">
    <source>
        <dbReference type="Proteomes" id="UP000777438"/>
    </source>
</evidence>
<dbReference type="AlphaFoldDB" id="A0A9P8WFQ3"/>
<keyword evidence="3" id="KW-1185">Reference proteome</keyword>
<evidence type="ECO:0000256" key="1">
    <source>
        <dbReference type="SAM" id="MobiDB-lite"/>
    </source>
</evidence>
<dbReference type="Proteomes" id="UP000777438">
    <property type="component" value="Unassembled WGS sequence"/>
</dbReference>
<proteinExistence type="predicted"/>
<feature type="region of interest" description="Disordered" evidence="1">
    <location>
        <begin position="114"/>
        <end position="190"/>
    </location>
</feature>
<name>A0A9P8WFQ3_9HYPO</name>
<comment type="caution">
    <text evidence="2">The sequence shown here is derived from an EMBL/GenBank/DDBJ whole genome shotgun (WGS) entry which is preliminary data.</text>
</comment>
<feature type="region of interest" description="Disordered" evidence="1">
    <location>
        <begin position="60"/>
        <end position="82"/>
    </location>
</feature>
<accession>A0A9P8WFQ3</accession>